<dbReference type="PRINTS" id="PR00364">
    <property type="entry name" value="DISEASERSIST"/>
</dbReference>
<dbReference type="EMBL" id="CP144745">
    <property type="protein sequence ID" value="WVZ49611.1"/>
    <property type="molecule type" value="Genomic_DNA"/>
</dbReference>
<protein>
    <recommendedName>
        <fullName evidence="5">AAA+ ATPase domain-containing protein</fullName>
    </recommendedName>
</protein>
<evidence type="ECO:0000256" key="2">
    <source>
        <dbReference type="ARBA" id="ARBA00022737"/>
    </source>
</evidence>
<dbReference type="InterPro" id="IPR036388">
    <property type="entry name" value="WH-like_DNA-bd_sf"/>
</dbReference>
<keyword evidence="2" id="KW-0677">Repeat</keyword>
<dbReference type="Pfam" id="PF25019">
    <property type="entry name" value="LRR_R13L1-DRL21"/>
    <property type="match status" value="1"/>
</dbReference>
<organism evidence="6 7">
    <name type="scientific">Paspalum notatum var. saurae</name>
    <dbReference type="NCBI Taxonomy" id="547442"/>
    <lineage>
        <taxon>Eukaryota</taxon>
        <taxon>Viridiplantae</taxon>
        <taxon>Streptophyta</taxon>
        <taxon>Embryophyta</taxon>
        <taxon>Tracheophyta</taxon>
        <taxon>Spermatophyta</taxon>
        <taxon>Magnoliopsida</taxon>
        <taxon>Liliopsida</taxon>
        <taxon>Poales</taxon>
        <taxon>Poaceae</taxon>
        <taxon>PACMAD clade</taxon>
        <taxon>Panicoideae</taxon>
        <taxon>Andropogonodae</taxon>
        <taxon>Paspaleae</taxon>
        <taxon>Paspalinae</taxon>
        <taxon>Paspalum</taxon>
    </lineage>
</organism>
<evidence type="ECO:0000256" key="3">
    <source>
        <dbReference type="ARBA" id="ARBA00022821"/>
    </source>
</evidence>
<evidence type="ECO:0000313" key="7">
    <source>
        <dbReference type="Proteomes" id="UP001341281"/>
    </source>
</evidence>
<dbReference type="InterPro" id="IPR058922">
    <property type="entry name" value="WHD_DRP"/>
</dbReference>
<feature type="compositionally biased region" description="Basic and acidic residues" evidence="4">
    <location>
        <begin position="17"/>
        <end position="45"/>
    </location>
</feature>
<dbReference type="GO" id="GO:0043531">
    <property type="term" value="F:ADP binding"/>
    <property type="evidence" value="ECO:0007669"/>
    <property type="project" value="InterPro"/>
</dbReference>
<gene>
    <name evidence="6" type="ORF">U9M48_000952</name>
</gene>
<evidence type="ECO:0000256" key="4">
    <source>
        <dbReference type="SAM" id="MobiDB-lite"/>
    </source>
</evidence>
<feature type="compositionally biased region" description="Polar residues" evidence="4">
    <location>
        <begin position="1"/>
        <end position="16"/>
    </location>
</feature>
<dbReference type="InterPro" id="IPR002182">
    <property type="entry name" value="NB-ARC"/>
</dbReference>
<evidence type="ECO:0000256" key="1">
    <source>
        <dbReference type="ARBA" id="ARBA00022614"/>
    </source>
</evidence>
<dbReference type="Pfam" id="PF23559">
    <property type="entry name" value="WHD_DRP"/>
    <property type="match status" value="1"/>
</dbReference>
<dbReference type="InterPro" id="IPR056789">
    <property type="entry name" value="LRR_R13L1-DRL21"/>
</dbReference>
<dbReference type="Gene3D" id="1.10.10.10">
    <property type="entry name" value="Winged helix-like DNA-binding domain superfamily/Winged helix DNA-binding domain"/>
    <property type="match status" value="1"/>
</dbReference>
<dbReference type="GO" id="GO:0009626">
    <property type="term" value="P:plant-type hypersensitive response"/>
    <property type="evidence" value="ECO:0007669"/>
    <property type="project" value="UniProtKB-ARBA"/>
</dbReference>
<sequence>MKKSNLLNQQISSSEIPNKDTNNERSSSEVTAKDTKKESSSRQEQIDDWYRKIERKVFGRDKDLERICKMFRKRSDPYGKASCSSSKPYSVFGIHGIAGSGKSTLANYICDHEKKAEDKHFDPIMFIHVSVTFRVEKIFCDMLWDITNMQSDIKDIESLGKKLMEKLKGRRFLLVLDDLWIKGENQKEREILLHALSAGENGSIILVTAQTEDAASALGAQEQIPIQDLEEVQYLKLFMHHALQGAVDDDGTFQRIGRSIAKKLHRSPIAAVAVGRRLQAEKSVTFWETTVNLDVLNETMGVLWWSYQQLGVDTRRCFQYCSTFPKGYMLERDELVRMWIAQGFVNAGSNEIEELEDVGMRYFQELLKFSFLQKRIYHSEAYTIHDLLHELAERVAGSDFSRIVDSSVLPAKDIRSVRHLFIGSKDAAQGAQTTEKNLDLGNLRTLIIVETYTKGMTNLIRLRHIQGQLVSPNVGNITSLQTMDDFFHVTKEQGYELKQLKHLNKLRGCLKIAVHENAGSKEEALEADLPSKKRVTDLELWFHGRIKNNPDIEAEVLEGLCPPKDLQVLTIEGYKGSRYPSWMLSGQQHPDAPKYLRRLKLRDCRCPLASFPEDSELFMHLHELFISGCEWDSLPENMERLVSLQSLSIVGCGHSKSTMVLGPTLPRSLRKIWVYRSNLVIENMEHLVTLESLDIHDCDSMEVLPTLPRSLKKIYISGEVLGRTCQEEGHENWQKIQHIGRRRISSGEKETFVRWEFQAP</sequence>
<feature type="region of interest" description="Disordered" evidence="4">
    <location>
        <begin position="1"/>
        <end position="45"/>
    </location>
</feature>
<dbReference type="SMART" id="SM00382">
    <property type="entry name" value="AAA"/>
    <property type="match status" value="1"/>
</dbReference>
<dbReference type="PANTHER" id="PTHR36766:SF64">
    <property type="entry name" value="OS12G0206100 PROTEIN"/>
    <property type="match status" value="1"/>
</dbReference>
<evidence type="ECO:0000259" key="5">
    <source>
        <dbReference type="SMART" id="SM00382"/>
    </source>
</evidence>
<dbReference type="SUPFAM" id="SSF52540">
    <property type="entry name" value="P-loop containing nucleoside triphosphate hydrolases"/>
    <property type="match status" value="1"/>
</dbReference>
<dbReference type="InterPro" id="IPR032675">
    <property type="entry name" value="LRR_dom_sf"/>
</dbReference>
<keyword evidence="3" id="KW-0611">Plant defense</keyword>
<dbReference type="GO" id="GO:0042742">
    <property type="term" value="P:defense response to bacterium"/>
    <property type="evidence" value="ECO:0007669"/>
    <property type="project" value="UniProtKB-ARBA"/>
</dbReference>
<dbReference type="AlphaFoldDB" id="A0AAQ3PMG5"/>
<dbReference type="InterPro" id="IPR027417">
    <property type="entry name" value="P-loop_NTPase"/>
</dbReference>
<proteinExistence type="predicted"/>
<dbReference type="Pfam" id="PF00931">
    <property type="entry name" value="NB-ARC"/>
    <property type="match status" value="1"/>
</dbReference>
<feature type="domain" description="AAA+ ATPase" evidence="5">
    <location>
        <begin position="88"/>
        <end position="230"/>
    </location>
</feature>
<dbReference type="InterPro" id="IPR003593">
    <property type="entry name" value="AAA+_ATPase"/>
</dbReference>
<accession>A0AAQ3PMG5</accession>
<keyword evidence="1" id="KW-0433">Leucine-rich repeat</keyword>
<evidence type="ECO:0000313" key="6">
    <source>
        <dbReference type="EMBL" id="WVZ49611.1"/>
    </source>
</evidence>
<keyword evidence="7" id="KW-1185">Reference proteome</keyword>
<dbReference type="Gene3D" id="3.80.10.10">
    <property type="entry name" value="Ribonuclease Inhibitor"/>
    <property type="match status" value="1"/>
</dbReference>
<dbReference type="Proteomes" id="UP001341281">
    <property type="component" value="Chromosome 01"/>
</dbReference>
<name>A0AAQ3PMG5_PASNO</name>
<dbReference type="FunFam" id="1.10.10.10:FF:000322">
    <property type="entry name" value="Probable disease resistance protein At1g63360"/>
    <property type="match status" value="1"/>
</dbReference>
<dbReference type="Gene3D" id="3.40.50.300">
    <property type="entry name" value="P-loop containing nucleotide triphosphate hydrolases"/>
    <property type="match status" value="1"/>
</dbReference>
<reference evidence="6 7" key="1">
    <citation type="submission" date="2024-02" db="EMBL/GenBank/DDBJ databases">
        <title>High-quality chromosome-scale genome assembly of Pensacola bahiagrass (Paspalum notatum Flugge var. saurae).</title>
        <authorList>
            <person name="Vega J.M."/>
            <person name="Podio M."/>
            <person name="Orjuela J."/>
            <person name="Siena L.A."/>
            <person name="Pessino S.C."/>
            <person name="Combes M.C."/>
            <person name="Mariac C."/>
            <person name="Albertini E."/>
            <person name="Pupilli F."/>
            <person name="Ortiz J.P.A."/>
            <person name="Leblanc O."/>
        </authorList>
    </citation>
    <scope>NUCLEOTIDE SEQUENCE [LARGE SCALE GENOMIC DNA]</scope>
    <source>
        <strain evidence="6">R1</strain>
        <tissue evidence="6">Leaf</tissue>
    </source>
</reference>
<dbReference type="SUPFAM" id="SSF52058">
    <property type="entry name" value="L domain-like"/>
    <property type="match status" value="1"/>
</dbReference>
<dbReference type="GO" id="GO:0002758">
    <property type="term" value="P:innate immune response-activating signaling pathway"/>
    <property type="evidence" value="ECO:0007669"/>
    <property type="project" value="UniProtKB-ARBA"/>
</dbReference>
<dbReference type="PANTHER" id="PTHR36766">
    <property type="entry name" value="PLANT BROAD-SPECTRUM MILDEW RESISTANCE PROTEIN RPW8"/>
    <property type="match status" value="1"/>
</dbReference>